<dbReference type="InterPro" id="IPR036364">
    <property type="entry name" value="SEA_dom_sf"/>
</dbReference>
<dbReference type="Proteomes" id="UP000694388">
    <property type="component" value="Unplaced"/>
</dbReference>
<sequence length="396" mass="43671">MPWCLAFASSSAYFMLSNAFRKQFPNSFQSVEVKSFSNGSTNAVIDSIFATNISSTELPQATEILLTITSNIVNNTLGDNLRIIPENVQVEGFTIYNISSVNVSIIFDLINYPYSVNLDNLTSPSAQNLIKEANDELEQLIGVDIKVLSVTTNSIGNNTDGMVHLDNTAVLNITTLPNKKKILNAIVQGIGNSMLLGSSNLEVPANSVIVGGLSSGIKAVPIFFKLVDETFNNELKKKKSIHFKTLSGKVLSGLTFALKNTNPMRVVLQRFRNGSVQCESLAWYSEKAPHTQDIISALEKNINKQTFILGNSSLTVNWTSFDIEGSRLPVKSLPFDFRITNYDYNPNNDTQTRDLNDKISKGVKSIFQKKFKSFLGVSNLQLKKGSIVTKALCRFL</sequence>
<reference evidence="1" key="1">
    <citation type="submission" date="2025-08" db="UniProtKB">
        <authorList>
            <consortium name="Ensembl"/>
        </authorList>
    </citation>
    <scope>IDENTIFICATION</scope>
</reference>
<reference evidence="1" key="2">
    <citation type="submission" date="2025-09" db="UniProtKB">
        <authorList>
            <consortium name="Ensembl"/>
        </authorList>
    </citation>
    <scope>IDENTIFICATION</scope>
</reference>
<dbReference type="AlphaFoldDB" id="A0A8C4QNB2"/>
<dbReference type="Ensembl" id="ENSEBUT00000018478.1">
    <property type="protein sequence ID" value="ENSEBUP00000017902.1"/>
    <property type="gene ID" value="ENSEBUG00000011183.1"/>
</dbReference>
<evidence type="ECO:0000313" key="1">
    <source>
        <dbReference type="Ensembl" id="ENSEBUP00000017902.1"/>
    </source>
</evidence>
<keyword evidence="2" id="KW-1185">Reference proteome</keyword>
<evidence type="ECO:0000313" key="2">
    <source>
        <dbReference type="Proteomes" id="UP000694388"/>
    </source>
</evidence>
<organism evidence="1 2">
    <name type="scientific">Eptatretus burgeri</name>
    <name type="common">Inshore hagfish</name>
    <dbReference type="NCBI Taxonomy" id="7764"/>
    <lineage>
        <taxon>Eukaryota</taxon>
        <taxon>Metazoa</taxon>
        <taxon>Chordata</taxon>
        <taxon>Craniata</taxon>
        <taxon>Vertebrata</taxon>
        <taxon>Cyclostomata</taxon>
        <taxon>Myxini</taxon>
        <taxon>Myxiniformes</taxon>
        <taxon>Myxinidae</taxon>
        <taxon>Eptatretinae</taxon>
        <taxon>Eptatretus</taxon>
    </lineage>
</organism>
<name>A0A8C4QNB2_EPTBU</name>
<accession>A0A8C4QNB2</accession>
<proteinExistence type="predicted"/>
<protein>
    <submittedName>
        <fullName evidence="1">Uncharacterized protein</fullName>
    </submittedName>
</protein>
<dbReference type="SUPFAM" id="SSF82671">
    <property type="entry name" value="SEA domain"/>
    <property type="match status" value="1"/>
</dbReference>